<evidence type="ECO:0000256" key="1">
    <source>
        <dbReference type="SAM" id="MobiDB-lite"/>
    </source>
</evidence>
<protein>
    <submittedName>
        <fullName evidence="2">Uncharacterized protein</fullName>
    </submittedName>
</protein>
<name>A0ABR1MVC0_9PEZI</name>
<proteinExistence type="predicted"/>
<sequence length="246" mass="27757">MTMCNNTPLRTGARTDVAPRATRPPHTVELSINFSTPSSHILSLLSIGAIRRCRHARHRKRHCTLQLSSTSRCNQMDSPWRQESELSSDEDSFEALAPSAAERDKQTRWLLIARGGWSDEMHMTCPGSIDCRPLQALEMSIPRHACPGVPRRWRSPFNESRHAAALPVLLNVTESLQLNGLAAAWSINLSSRFGVKTRGWPHSSQTARAVRRPNISATPVLFSVEAWRHTISRPRQELARFIFKPR</sequence>
<keyword evidence="3" id="KW-1185">Reference proteome</keyword>
<organism evidence="2 3">
    <name type="scientific">Phyllosticta paracitricarpa</name>
    <dbReference type="NCBI Taxonomy" id="2016321"/>
    <lineage>
        <taxon>Eukaryota</taxon>
        <taxon>Fungi</taxon>
        <taxon>Dikarya</taxon>
        <taxon>Ascomycota</taxon>
        <taxon>Pezizomycotina</taxon>
        <taxon>Dothideomycetes</taxon>
        <taxon>Dothideomycetes incertae sedis</taxon>
        <taxon>Botryosphaeriales</taxon>
        <taxon>Phyllostictaceae</taxon>
        <taxon>Phyllosticta</taxon>
    </lineage>
</organism>
<dbReference type="EMBL" id="JBBPBF010000049">
    <property type="protein sequence ID" value="KAK7606403.1"/>
    <property type="molecule type" value="Genomic_DNA"/>
</dbReference>
<dbReference type="Proteomes" id="UP001367316">
    <property type="component" value="Unassembled WGS sequence"/>
</dbReference>
<comment type="caution">
    <text evidence="2">The sequence shown here is derived from an EMBL/GenBank/DDBJ whole genome shotgun (WGS) entry which is preliminary data.</text>
</comment>
<reference evidence="2 3" key="1">
    <citation type="submission" date="2024-04" db="EMBL/GenBank/DDBJ databases">
        <title>Phyllosticta paracitricarpa is synonymous to the EU quarantine fungus P. citricarpa based on phylogenomic analyses.</title>
        <authorList>
            <consortium name="Lawrence Berkeley National Laboratory"/>
            <person name="Van ingen-buijs V.A."/>
            <person name="Van westerhoven A.C."/>
            <person name="Haridas S."/>
            <person name="Skiadas P."/>
            <person name="Martin F."/>
            <person name="Groenewald J.Z."/>
            <person name="Crous P.W."/>
            <person name="Seidl M.F."/>
        </authorList>
    </citation>
    <scope>NUCLEOTIDE SEQUENCE [LARGE SCALE GENOMIC DNA]</scope>
    <source>
        <strain evidence="2 3">CBS 141358</strain>
    </source>
</reference>
<feature type="region of interest" description="Disordered" evidence="1">
    <location>
        <begin position="74"/>
        <end position="93"/>
    </location>
</feature>
<accession>A0ABR1MVC0</accession>
<feature type="region of interest" description="Disordered" evidence="1">
    <location>
        <begin position="1"/>
        <end position="23"/>
    </location>
</feature>
<gene>
    <name evidence="2" type="ORF">JOL62DRAFT_339181</name>
</gene>
<evidence type="ECO:0000313" key="2">
    <source>
        <dbReference type="EMBL" id="KAK7606403.1"/>
    </source>
</evidence>
<evidence type="ECO:0000313" key="3">
    <source>
        <dbReference type="Proteomes" id="UP001367316"/>
    </source>
</evidence>